<dbReference type="InterPro" id="IPR001357">
    <property type="entry name" value="BRCT_dom"/>
</dbReference>
<dbReference type="PROSITE" id="PS50172">
    <property type="entry name" value="BRCT"/>
    <property type="match status" value="1"/>
</dbReference>
<dbReference type="CDD" id="cd12362">
    <property type="entry name" value="RRM3_CELF1-6"/>
    <property type="match status" value="1"/>
</dbReference>
<evidence type="ECO:0000313" key="9">
    <source>
        <dbReference type="Proteomes" id="UP000266723"/>
    </source>
</evidence>
<evidence type="ECO:0000256" key="2">
    <source>
        <dbReference type="ARBA" id="ARBA00022763"/>
    </source>
</evidence>
<feature type="region of interest" description="Disordered" evidence="5">
    <location>
        <begin position="640"/>
        <end position="662"/>
    </location>
</feature>
<comment type="caution">
    <text evidence="8">The sequence shown here is derived from an EMBL/GenBank/DDBJ whole genome shotgun (WGS) entry which is preliminary data.</text>
</comment>
<feature type="region of interest" description="Disordered" evidence="5">
    <location>
        <begin position="1"/>
        <end position="22"/>
    </location>
</feature>
<evidence type="ECO:0000256" key="3">
    <source>
        <dbReference type="ARBA" id="ARBA00023242"/>
    </source>
</evidence>
<dbReference type="InterPro" id="IPR051579">
    <property type="entry name" value="DDR_Transcriptional_Reg"/>
</dbReference>
<reference evidence="8 9" key="1">
    <citation type="journal article" date="2020" name="BMC Genomics">
        <title>Intraspecific diversification of the crop wild relative Brassica cretica Lam. using demographic model selection.</title>
        <authorList>
            <person name="Kioukis A."/>
            <person name="Michalopoulou V.A."/>
            <person name="Briers L."/>
            <person name="Pirintsos S."/>
            <person name="Studholme D.J."/>
            <person name="Pavlidis P."/>
            <person name="Sarris P.F."/>
        </authorList>
    </citation>
    <scope>NUCLEOTIDE SEQUENCE [LARGE SCALE GENOMIC DNA]</scope>
    <source>
        <strain evidence="9">cv. PFS-1207/04</strain>
    </source>
</reference>
<dbReference type="Pfam" id="PF00076">
    <property type="entry name" value="RRM_1"/>
    <property type="match status" value="1"/>
</dbReference>
<dbReference type="SMART" id="SM00292">
    <property type="entry name" value="BRCT"/>
    <property type="match status" value="1"/>
</dbReference>
<feature type="region of interest" description="Disordered" evidence="5">
    <location>
        <begin position="330"/>
        <end position="365"/>
    </location>
</feature>
<feature type="compositionally biased region" description="Low complexity" evidence="5">
    <location>
        <begin position="447"/>
        <end position="458"/>
    </location>
</feature>
<dbReference type="Gene3D" id="3.40.50.10190">
    <property type="entry name" value="BRCT domain"/>
    <property type="match status" value="2"/>
</dbReference>
<dbReference type="SUPFAM" id="SSF54928">
    <property type="entry name" value="RNA-binding domain, RBD"/>
    <property type="match status" value="1"/>
</dbReference>
<protein>
    <recommendedName>
        <fullName evidence="10">RRM domain-containing protein</fullName>
    </recommendedName>
</protein>
<feature type="compositionally biased region" description="Low complexity" evidence="5">
    <location>
        <begin position="11"/>
        <end position="21"/>
    </location>
</feature>
<keyword evidence="3" id="KW-0539">Nucleus</keyword>
<evidence type="ECO:0000256" key="5">
    <source>
        <dbReference type="SAM" id="MobiDB-lite"/>
    </source>
</evidence>
<evidence type="ECO:0008006" key="10">
    <source>
        <dbReference type="Google" id="ProtNLM"/>
    </source>
</evidence>
<dbReference type="PROSITE" id="PS50102">
    <property type="entry name" value="RRM"/>
    <property type="match status" value="1"/>
</dbReference>
<evidence type="ECO:0000313" key="8">
    <source>
        <dbReference type="EMBL" id="KAF3560880.1"/>
    </source>
</evidence>
<evidence type="ECO:0000256" key="1">
    <source>
        <dbReference type="ARBA" id="ARBA00004123"/>
    </source>
</evidence>
<dbReference type="PANTHER" id="PTHR23196">
    <property type="entry name" value="PAX TRANSCRIPTION ACTIVATION DOMAIN INTERACTING PROTEIN"/>
    <property type="match status" value="1"/>
</dbReference>
<sequence>MVNDSEAEAYASDSKSPSASSDHSEFFAITNDLIFISPYEFRNNCSFEVCEDDEGGGGKGSVDSSKQPCLLERRSIKADGSNDQECHTGRNESDPLLVQMDLSDEVLFYLFFLFYGKQEWNCDVVTGFQGSSRIAADDSHGQGLDYLDSQEPGEATQAEALGFVDQLLMDKDLNLSPPVSLQETSLRRKSPPFSGAKGRQSLAKRIKTMSPTKKMSVFDWDCEDQCDVSGPQNSPVNGANITCFTKREAPAPVKDDDPCEDRNVSTPPTKRYMQKDSAKHNKMYAQLQEKASKEHSEPEEDFVDVGINTQIAAEAMSALLFAPCTIEEASESETRDQASNLSGRNNDTIEGSAPNKKRKFTMKERTGTNASAITCLLNSCEWRHPRAKRSRLIQTHHVPRRKSWGASSSKDRSETNTLSGSSRAIIAIRFLEIRVSMVNDSEAEAYASDSKSPSASSDHMVDDSEDDGGGGGGKGSVDSSKQQCLLERRSIKAGDMLLESDGSNDQECHTGRNESDPLLCDVSGPQNSPVNGANVTFFKKREDPVEDDDPCANRKVSAHPTKRCMQNDSAKHNKMEKASGLSQGIMLISQMDAQLQDKASKEHSEPEEDFVDVGINTQIAAEAMSALLFAPCAIEEASESETRNQVSNLSGRNNDTIEGSAPNKKRKFTMKERTGTNASAITCLLNSCEWRHPRAKRSRLIQTHHVPRRKSWGASSSKDRSETNTLSGRLVVSLSGTRQASSCQSGVDLDVLNHASPKKIYGRSHESSRDKDFPRPFLPKEIKRLGGSGKVGDFKWKDLRRRRNLAHVRVLFSHNLDDETIKQQKKIMGRLGISQASSSEESTHFIAERFCRTRNMLEAIALGKPVVTPLWLESCVQTRCLLDEKNYILKDSKKEKEGFSLCTSLGRAKHHPLLKGLKVCITPNIKPDRGMIAHLVKLTQGQVVEISEIIAAEDREIPDDLLIISCEDDRKLCLPFIDQGCAFLKYETKEQAVSAMDAINGKHKMEGSTVPLVVKWADTERERHTRRLQKAQSDMARLSNADPTNPSLFGALPMSYTPPYSGYGYHQAPGTYGYMLPPIQNQGNHNALQRASPDSIPPRLARRNFPYMGSGYPPVRGLPYPLSYPRGIMSPRLLSNSPGSISPGIAHSSGSATPLSSIVQTEGPEGANLFIYNIPREFGDQDLSAAFQPFGIVLSAKVFVDKATGASKCFGFVSYDSQAAAQKAINMMNGSHLGGKKLKVQLKRDNNNNGQHNS</sequence>
<dbReference type="EMBL" id="QGKV02000759">
    <property type="protein sequence ID" value="KAF3560880.1"/>
    <property type="molecule type" value="Genomic_DNA"/>
</dbReference>
<feature type="compositionally biased region" description="Polar residues" evidence="5">
    <location>
        <begin position="337"/>
        <end position="349"/>
    </location>
</feature>
<dbReference type="InterPro" id="IPR035979">
    <property type="entry name" value="RBD_domain_sf"/>
</dbReference>
<dbReference type="SMART" id="SM00360">
    <property type="entry name" value="RRM"/>
    <property type="match status" value="1"/>
</dbReference>
<accession>A0ABQ7CPB4</accession>
<feature type="domain" description="BRCT" evidence="7">
    <location>
        <begin position="800"/>
        <end position="889"/>
    </location>
</feature>
<proteinExistence type="predicted"/>
<dbReference type="InterPro" id="IPR012677">
    <property type="entry name" value="Nucleotide-bd_a/b_plait_sf"/>
</dbReference>
<dbReference type="Proteomes" id="UP000266723">
    <property type="component" value="Unassembled WGS sequence"/>
</dbReference>
<feature type="compositionally biased region" description="Polar residues" evidence="5">
    <location>
        <begin position="643"/>
        <end position="657"/>
    </location>
</feature>
<feature type="compositionally biased region" description="Basic and acidic residues" evidence="5">
    <location>
        <begin position="506"/>
        <end position="515"/>
    </location>
</feature>
<feature type="region of interest" description="Disordered" evidence="5">
    <location>
        <begin position="444"/>
        <end position="483"/>
    </location>
</feature>
<dbReference type="Pfam" id="PF16770">
    <property type="entry name" value="RTT107_BRCT_5"/>
    <property type="match status" value="1"/>
</dbReference>
<feature type="region of interest" description="Disordered" evidence="5">
    <location>
        <begin position="498"/>
        <end position="523"/>
    </location>
</feature>
<comment type="subcellular location">
    <subcellularLocation>
        <location evidence="1">Nucleus</location>
    </subcellularLocation>
</comment>
<dbReference type="Gene3D" id="3.30.70.330">
    <property type="match status" value="1"/>
</dbReference>
<dbReference type="CDD" id="cd17744">
    <property type="entry name" value="BRCT_MDC1_rpt1"/>
    <property type="match status" value="1"/>
</dbReference>
<keyword evidence="9" id="KW-1185">Reference proteome</keyword>
<keyword evidence="4" id="KW-0694">RNA-binding</keyword>
<evidence type="ECO:0000259" key="6">
    <source>
        <dbReference type="PROSITE" id="PS50102"/>
    </source>
</evidence>
<feature type="region of interest" description="Disordered" evidence="5">
    <location>
        <begin position="251"/>
        <end position="277"/>
    </location>
</feature>
<feature type="region of interest" description="Disordered" evidence="5">
    <location>
        <begin position="699"/>
        <end position="724"/>
    </location>
</feature>
<feature type="region of interest" description="Disordered" evidence="5">
    <location>
        <begin position="179"/>
        <end position="200"/>
    </location>
</feature>
<name>A0ABQ7CPB4_BRACR</name>
<feature type="region of interest" description="Disordered" evidence="5">
    <location>
        <begin position="391"/>
        <end position="419"/>
    </location>
</feature>
<feature type="domain" description="RRM" evidence="6">
    <location>
        <begin position="1167"/>
        <end position="1245"/>
    </location>
</feature>
<dbReference type="Pfam" id="PF16589">
    <property type="entry name" value="BRCT_2"/>
    <property type="match status" value="1"/>
</dbReference>
<gene>
    <name evidence="8" type="ORF">DY000_02010926</name>
</gene>
<organism evidence="8 9">
    <name type="scientific">Brassica cretica</name>
    <name type="common">Mustard</name>
    <dbReference type="NCBI Taxonomy" id="69181"/>
    <lineage>
        <taxon>Eukaryota</taxon>
        <taxon>Viridiplantae</taxon>
        <taxon>Streptophyta</taxon>
        <taxon>Embryophyta</taxon>
        <taxon>Tracheophyta</taxon>
        <taxon>Spermatophyta</taxon>
        <taxon>Magnoliopsida</taxon>
        <taxon>eudicotyledons</taxon>
        <taxon>Gunneridae</taxon>
        <taxon>Pentapetalae</taxon>
        <taxon>rosids</taxon>
        <taxon>malvids</taxon>
        <taxon>Brassicales</taxon>
        <taxon>Brassicaceae</taxon>
        <taxon>Brassiceae</taxon>
        <taxon>Brassica</taxon>
    </lineage>
</organism>
<dbReference type="PANTHER" id="PTHR23196:SF32">
    <property type="entry name" value="BRCT DOMAIN-CONTAINING DNA REPAIR PROTEIN"/>
    <property type="match status" value="1"/>
</dbReference>
<evidence type="ECO:0000259" key="7">
    <source>
        <dbReference type="PROSITE" id="PS50172"/>
    </source>
</evidence>
<keyword evidence="2" id="KW-0227">DNA damage</keyword>
<dbReference type="InterPro" id="IPR000504">
    <property type="entry name" value="RRM_dom"/>
</dbReference>
<evidence type="ECO:0000256" key="4">
    <source>
        <dbReference type="PROSITE-ProRule" id="PRU00176"/>
    </source>
</evidence>
<dbReference type="SUPFAM" id="SSF52113">
    <property type="entry name" value="BRCT domain"/>
    <property type="match status" value="1"/>
</dbReference>
<dbReference type="CDD" id="cd18432">
    <property type="entry name" value="BRCT_PAXIP1_rpt6_like"/>
    <property type="match status" value="1"/>
</dbReference>
<feature type="compositionally biased region" description="Basic and acidic residues" evidence="5">
    <location>
        <begin position="251"/>
        <end position="263"/>
    </location>
</feature>
<dbReference type="InterPro" id="IPR036420">
    <property type="entry name" value="BRCT_dom_sf"/>
</dbReference>